<accession>A0A8J8WFS5</accession>
<keyword evidence="3" id="KW-1185">Reference proteome</keyword>
<evidence type="ECO:0000256" key="1">
    <source>
        <dbReference type="SAM" id="MobiDB-lite"/>
    </source>
</evidence>
<reference evidence="2" key="1">
    <citation type="submission" date="2020-07" db="EMBL/GenBank/DDBJ databases">
        <title>The High-quality genome of the commercially important snow crab, Chionoecetes opilio.</title>
        <authorList>
            <person name="Jeong J.-H."/>
            <person name="Ryu S."/>
        </authorList>
    </citation>
    <scope>NUCLEOTIDE SEQUENCE</scope>
    <source>
        <strain evidence="2">MADBK_172401_WGS</strain>
        <tissue evidence="2">Digestive gland</tissue>
    </source>
</reference>
<comment type="caution">
    <text evidence="2">The sequence shown here is derived from an EMBL/GenBank/DDBJ whole genome shotgun (WGS) entry which is preliminary data.</text>
</comment>
<evidence type="ECO:0000313" key="3">
    <source>
        <dbReference type="Proteomes" id="UP000770661"/>
    </source>
</evidence>
<gene>
    <name evidence="2" type="ORF">GWK47_025348</name>
</gene>
<name>A0A8J8WFS5_CHIOP</name>
<sequence length="124" mass="14436">MGNQVQGCQKESKRKDTGRPFYNPRIHRTPLLKCKKIKIYKGRRKLHRPSTLTQQRRATKLMQEWADASSYDCLPLQVKVLLPQRQRHIVLGRLKQALLDPNVSNNIDHITEEELVRSLGKGKL</sequence>
<evidence type="ECO:0000313" key="2">
    <source>
        <dbReference type="EMBL" id="KAG0701259.1"/>
    </source>
</evidence>
<organism evidence="2 3">
    <name type="scientific">Chionoecetes opilio</name>
    <name type="common">Atlantic snow crab</name>
    <name type="synonym">Cancer opilio</name>
    <dbReference type="NCBI Taxonomy" id="41210"/>
    <lineage>
        <taxon>Eukaryota</taxon>
        <taxon>Metazoa</taxon>
        <taxon>Ecdysozoa</taxon>
        <taxon>Arthropoda</taxon>
        <taxon>Crustacea</taxon>
        <taxon>Multicrustacea</taxon>
        <taxon>Malacostraca</taxon>
        <taxon>Eumalacostraca</taxon>
        <taxon>Eucarida</taxon>
        <taxon>Decapoda</taxon>
        <taxon>Pleocyemata</taxon>
        <taxon>Brachyura</taxon>
        <taxon>Eubrachyura</taxon>
        <taxon>Majoidea</taxon>
        <taxon>Majidae</taxon>
        <taxon>Chionoecetes</taxon>
    </lineage>
</organism>
<dbReference type="AlphaFoldDB" id="A0A8J8WFS5"/>
<dbReference type="EMBL" id="JACEEZ010025392">
    <property type="protein sequence ID" value="KAG0701259.1"/>
    <property type="molecule type" value="Genomic_DNA"/>
</dbReference>
<proteinExistence type="predicted"/>
<feature type="region of interest" description="Disordered" evidence="1">
    <location>
        <begin position="1"/>
        <end position="25"/>
    </location>
</feature>
<protein>
    <submittedName>
        <fullName evidence="2">Uncharacterized protein</fullName>
    </submittedName>
</protein>
<dbReference type="Proteomes" id="UP000770661">
    <property type="component" value="Unassembled WGS sequence"/>
</dbReference>